<feature type="transmembrane region" description="Helical" evidence="1">
    <location>
        <begin position="32"/>
        <end position="49"/>
    </location>
</feature>
<dbReference type="Proteomes" id="UP000256709">
    <property type="component" value="Unassembled WGS sequence"/>
</dbReference>
<comment type="caution">
    <text evidence="2">The sequence shown here is derived from an EMBL/GenBank/DDBJ whole genome shotgun (WGS) entry which is preliminary data.</text>
</comment>
<proteinExistence type="predicted"/>
<evidence type="ECO:0000256" key="1">
    <source>
        <dbReference type="SAM" id="Phobius"/>
    </source>
</evidence>
<dbReference type="EMBL" id="NBXA01000026">
    <property type="protein sequence ID" value="RFA07534.1"/>
    <property type="molecule type" value="Genomic_DNA"/>
</dbReference>
<feature type="transmembrane region" description="Helical" evidence="1">
    <location>
        <begin position="227"/>
        <end position="247"/>
    </location>
</feature>
<feature type="transmembrane region" description="Helical" evidence="1">
    <location>
        <begin position="114"/>
        <end position="134"/>
    </location>
</feature>
<feature type="transmembrane region" description="Helical" evidence="1">
    <location>
        <begin position="358"/>
        <end position="377"/>
    </location>
</feature>
<evidence type="ECO:0008006" key="4">
    <source>
        <dbReference type="Google" id="ProtNLM"/>
    </source>
</evidence>
<keyword evidence="1" id="KW-0472">Membrane</keyword>
<feature type="transmembrane region" description="Helical" evidence="1">
    <location>
        <begin position="141"/>
        <end position="160"/>
    </location>
</feature>
<dbReference type="InterPro" id="IPR018650">
    <property type="entry name" value="STSV1_Orf64"/>
</dbReference>
<dbReference type="OrthoDB" id="5240834at2"/>
<accession>A0A3E0VCD0</accession>
<feature type="transmembrane region" description="Helical" evidence="1">
    <location>
        <begin position="329"/>
        <end position="346"/>
    </location>
</feature>
<keyword evidence="1" id="KW-0812">Transmembrane</keyword>
<name>A0A3E0VCD0_9MICO</name>
<feature type="transmembrane region" description="Helical" evidence="1">
    <location>
        <begin position="284"/>
        <end position="309"/>
    </location>
</feature>
<evidence type="ECO:0000313" key="3">
    <source>
        <dbReference type="Proteomes" id="UP000256709"/>
    </source>
</evidence>
<protein>
    <recommendedName>
        <fullName evidence="4">DUF2079 domain-containing protein</fullName>
    </recommendedName>
</protein>
<sequence length="483" mass="50459">MAHRHPPAAPSAQDVRRARIRGAILFDSARCLGWGSAVVFAVLFATLSLRRHAQLLTSGYDLGIFDQGVRAYSEGRLPSSLLKGIDYPLLGDHFSPLLATLAPLYLALPGPETLLVAQAVLVAAGVVPLTIWAARSLGLRTALVVAVSYGLSSGLLHAIAFDFHEIAFAVPLLSFSLTALGNRRFPVAVLWAAPLVLVKEDLGLTVAGIGALIAVTAGRSGRPGRCLGVLTGLFGVAATVLESYVVIPLSNPVGQNSYTGQLGPGGAIAQLVTLMSNDLKVTTALTLLVPTAFIALRSPIVLLVIPTLAWRFLSENPGYWGNAFHYDAVLVPIVTAAFIDGLVRLSRASQWTAAAHRLVLVASLAATAALLAVSPLAQLLSPTLWQPTAHVTAARSVLAKIPDGATVAASNSLAPQLTGRTEVSLLGILPIETSQPRFIVADTSIPHQFPLDADALTSLVSSAQAAGYRIVDVSDGVTLLARP</sequence>
<dbReference type="AlphaFoldDB" id="A0A3E0VCD0"/>
<gene>
    <name evidence="2" type="ORF">B7R21_15195</name>
</gene>
<feature type="transmembrane region" description="Helical" evidence="1">
    <location>
        <begin position="202"/>
        <end position="221"/>
    </location>
</feature>
<reference evidence="2 3" key="1">
    <citation type="submission" date="2017-04" db="EMBL/GenBank/DDBJ databases">
        <title>Comparative genome analysis of Subtercola boreus.</title>
        <authorList>
            <person name="Cho Y.-J."/>
            <person name="Cho A."/>
            <person name="Kim O.-S."/>
            <person name="Lee J.-I."/>
        </authorList>
    </citation>
    <scope>NUCLEOTIDE SEQUENCE [LARGE SCALE GENOMIC DNA]</scope>
    <source>
        <strain evidence="2 3">P27444</strain>
    </source>
</reference>
<organism evidence="2 3">
    <name type="scientific">Subtercola boreus</name>
    <dbReference type="NCBI Taxonomy" id="120213"/>
    <lineage>
        <taxon>Bacteria</taxon>
        <taxon>Bacillati</taxon>
        <taxon>Actinomycetota</taxon>
        <taxon>Actinomycetes</taxon>
        <taxon>Micrococcales</taxon>
        <taxon>Microbacteriaceae</taxon>
        <taxon>Subtercola</taxon>
    </lineage>
</organism>
<keyword evidence="1" id="KW-1133">Transmembrane helix</keyword>
<dbReference type="Pfam" id="PF09852">
    <property type="entry name" value="DUF2079"/>
    <property type="match status" value="1"/>
</dbReference>
<evidence type="ECO:0000313" key="2">
    <source>
        <dbReference type="EMBL" id="RFA07534.1"/>
    </source>
</evidence>